<accession>A0A9Q1KFV3</accession>
<feature type="region of interest" description="Disordered" evidence="9">
    <location>
        <begin position="331"/>
        <end position="374"/>
    </location>
</feature>
<evidence type="ECO:0000256" key="1">
    <source>
        <dbReference type="ARBA" id="ARBA00004123"/>
    </source>
</evidence>
<sequence length="374" mass="41387">MAESLCRVLRDGALEGELAPALTIKDSILSPLGPHIFDHVLCQLSSFILAGKSQSRGLVLVAFSRSPSYYAALLKSRGSDTTDFDKWFWILDCYSDPLGWRHRLKESGAIRSCPDSSSGVTVCRDVRNLDKLLVEILELGKGLVGQGKDQFCIAIDSVTEMLRDVPLSSAAGLLSSVRSHEQVSCTLWTMLADVHSTSTVAAVEYLSSIVASVEGVTQQKGAQLGISDGLPLLQQNASQGRFRVRFKRRNGRVRLMLEDIHVEKSGITFLPVSSEEESMAQTLIPKVQFNLQLSEKEQMDRLKVVLPFEHQEKEKARRIYDGRRSLMDGQNGMTVEAEKPPVSENSGSGEIVYIRDSDDERPDSDEDPDDDLDI</sequence>
<evidence type="ECO:0000256" key="5">
    <source>
        <dbReference type="ARBA" id="ARBA00020264"/>
    </source>
</evidence>
<dbReference type="PANTHER" id="PTHR15641:SF1">
    <property type="entry name" value="ELONGATOR COMPLEX PROTEIN 5"/>
    <property type="match status" value="1"/>
</dbReference>
<keyword evidence="6" id="KW-0963">Cytoplasm</keyword>
<evidence type="ECO:0000256" key="2">
    <source>
        <dbReference type="ARBA" id="ARBA00004496"/>
    </source>
</evidence>
<evidence type="ECO:0000313" key="10">
    <source>
        <dbReference type="EMBL" id="KAJ8442492.1"/>
    </source>
</evidence>
<comment type="pathway">
    <text evidence="3">tRNA modification; 5-methoxycarbonylmethyl-2-thiouridine-tRNA biosynthesis.</text>
</comment>
<dbReference type="PANTHER" id="PTHR15641">
    <property type="entry name" value="ELONGATOR COMPLEX PROTEIN 5"/>
    <property type="match status" value="1"/>
</dbReference>
<keyword evidence="8" id="KW-0539">Nucleus</keyword>
<evidence type="ECO:0000256" key="8">
    <source>
        <dbReference type="ARBA" id="ARBA00023242"/>
    </source>
</evidence>
<evidence type="ECO:0000256" key="6">
    <source>
        <dbReference type="ARBA" id="ARBA00022490"/>
    </source>
</evidence>
<evidence type="ECO:0000313" key="11">
    <source>
        <dbReference type="Proteomes" id="UP001153076"/>
    </source>
</evidence>
<dbReference type="Proteomes" id="UP001153076">
    <property type="component" value="Unassembled WGS sequence"/>
</dbReference>
<dbReference type="GO" id="GO:0033588">
    <property type="term" value="C:elongator holoenzyme complex"/>
    <property type="evidence" value="ECO:0007669"/>
    <property type="project" value="InterPro"/>
</dbReference>
<comment type="caution">
    <text evidence="10">The sequence shown here is derived from an EMBL/GenBank/DDBJ whole genome shotgun (WGS) entry which is preliminary data.</text>
</comment>
<comment type="similarity">
    <text evidence="4">Belongs to the ELP5 family.</text>
</comment>
<dbReference type="GO" id="GO:0000049">
    <property type="term" value="F:tRNA binding"/>
    <property type="evidence" value="ECO:0007669"/>
    <property type="project" value="TreeGrafter"/>
</dbReference>
<protein>
    <recommendedName>
        <fullName evidence="5">Elongator complex protein 5</fullName>
    </recommendedName>
</protein>
<dbReference type="GO" id="GO:0005829">
    <property type="term" value="C:cytosol"/>
    <property type="evidence" value="ECO:0007669"/>
    <property type="project" value="TreeGrafter"/>
</dbReference>
<dbReference type="GO" id="GO:0005634">
    <property type="term" value="C:nucleus"/>
    <property type="evidence" value="ECO:0007669"/>
    <property type="project" value="UniProtKB-SubCell"/>
</dbReference>
<dbReference type="CDD" id="cd19496">
    <property type="entry name" value="Elp5"/>
    <property type="match status" value="1"/>
</dbReference>
<proteinExistence type="inferred from homology"/>
<dbReference type="InterPro" id="IPR019519">
    <property type="entry name" value="Elp5"/>
</dbReference>
<dbReference type="Pfam" id="PF10483">
    <property type="entry name" value="Elong_Iki1"/>
    <property type="match status" value="1"/>
</dbReference>
<dbReference type="GO" id="GO:0002098">
    <property type="term" value="P:tRNA wobble uridine modification"/>
    <property type="evidence" value="ECO:0007669"/>
    <property type="project" value="InterPro"/>
</dbReference>
<dbReference type="EMBL" id="JAKOGI010000140">
    <property type="protein sequence ID" value="KAJ8442492.1"/>
    <property type="molecule type" value="Genomic_DNA"/>
</dbReference>
<evidence type="ECO:0000256" key="3">
    <source>
        <dbReference type="ARBA" id="ARBA00005043"/>
    </source>
</evidence>
<feature type="compositionally biased region" description="Acidic residues" evidence="9">
    <location>
        <begin position="359"/>
        <end position="374"/>
    </location>
</feature>
<dbReference type="AlphaFoldDB" id="A0A9Q1KFV3"/>
<evidence type="ECO:0000256" key="7">
    <source>
        <dbReference type="ARBA" id="ARBA00022694"/>
    </source>
</evidence>
<reference evidence="10" key="1">
    <citation type="submission" date="2022-04" db="EMBL/GenBank/DDBJ databases">
        <title>Carnegiea gigantea Genome sequencing and assembly v2.</title>
        <authorList>
            <person name="Copetti D."/>
            <person name="Sanderson M.J."/>
            <person name="Burquez A."/>
            <person name="Wojciechowski M.F."/>
        </authorList>
    </citation>
    <scope>NUCLEOTIDE SEQUENCE</scope>
    <source>
        <strain evidence="10">SGP5-SGP5p</strain>
        <tissue evidence="10">Aerial part</tissue>
    </source>
</reference>
<name>A0A9Q1KFV3_9CARY</name>
<keyword evidence="7" id="KW-0819">tRNA processing</keyword>
<dbReference type="OrthoDB" id="166907at2759"/>
<gene>
    <name evidence="10" type="ORF">Cgig2_022375</name>
</gene>
<keyword evidence="11" id="KW-1185">Reference proteome</keyword>
<organism evidence="10 11">
    <name type="scientific">Carnegiea gigantea</name>
    <dbReference type="NCBI Taxonomy" id="171969"/>
    <lineage>
        <taxon>Eukaryota</taxon>
        <taxon>Viridiplantae</taxon>
        <taxon>Streptophyta</taxon>
        <taxon>Embryophyta</taxon>
        <taxon>Tracheophyta</taxon>
        <taxon>Spermatophyta</taxon>
        <taxon>Magnoliopsida</taxon>
        <taxon>eudicotyledons</taxon>
        <taxon>Gunneridae</taxon>
        <taxon>Pentapetalae</taxon>
        <taxon>Caryophyllales</taxon>
        <taxon>Cactineae</taxon>
        <taxon>Cactaceae</taxon>
        <taxon>Cactoideae</taxon>
        <taxon>Echinocereeae</taxon>
        <taxon>Carnegiea</taxon>
    </lineage>
</organism>
<comment type="subcellular location">
    <subcellularLocation>
        <location evidence="2">Cytoplasm</location>
    </subcellularLocation>
    <subcellularLocation>
        <location evidence="1">Nucleus</location>
    </subcellularLocation>
</comment>
<evidence type="ECO:0000256" key="9">
    <source>
        <dbReference type="SAM" id="MobiDB-lite"/>
    </source>
</evidence>
<evidence type="ECO:0000256" key="4">
    <source>
        <dbReference type="ARBA" id="ARBA00009567"/>
    </source>
</evidence>